<dbReference type="GO" id="GO:0045493">
    <property type="term" value="P:xylan catabolic process"/>
    <property type="evidence" value="ECO:0007669"/>
    <property type="project" value="UniProtKB-KW"/>
</dbReference>
<dbReference type="SUPFAM" id="SSF53474">
    <property type="entry name" value="alpha/beta-Hydrolases"/>
    <property type="match status" value="1"/>
</dbReference>
<evidence type="ECO:0000256" key="5">
    <source>
        <dbReference type="ARBA" id="ARBA00022729"/>
    </source>
</evidence>
<evidence type="ECO:0000256" key="6">
    <source>
        <dbReference type="ARBA" id="ARBA00022801"/>
    </source>
</evidence>
<dbReference type="Proteomes" id="UP001383192">
    <property type="component" value="Unassembled WGS sequence"/>
</dbReference>
<keyword evidence="5" id="KW-0732">Signal</keyword>
<keyword evidence="8" id="KW-1015">Disulfide bond</keyword>
<evidence type="ECO:0000256" key="1">
    <source>
        <dbReference type="ARBA" id="ARBA00006249"/>
    </source>
</evidence>
<evidence type="ECO:0000256" key="10">
    <source>
        <dbReference type="RuleBase" id="RU361238"/>
    </source>
</evidence>
<evidence type="ECO:0000256" key="7">
    <source>
        <dbReference type="ARBA" id="ARBA00022837"/>
    </source>
</evidence>
<evidence type="ECO:0000313" key="12">
    <source>
        <dbReference type="Proteomes" id="UP001383192"/>
    </source>
</evidence>
<keyword evidence="3" id="KW-0624">Polysaccharide degradation</keyword>
<dbReference type="InterPro" id="IPR029058">
    <property type="entry name" value="AB_hydrolase_fold"/>
</dbReference>
<dbReference type="PANTHER" id="PTHR33938">
    <property type="entry name" value="FERULOYL ESTERASE B-RELATED"/>
    <property type="match status" value="1"/>
</dbReference>
<proteinExistence type="inferred from homology"/>
<organism evidence="11 12">
    <name type="scientific">Paramarasmius palmivorus</name>
    <dbReference type="NCBI Taxonomy" id="297713"/>
    <lineage>
        <taxon>Eukaryota</taxon>
        <taxon>Fungi</taxon>
        <taxon>Dikarya</taxon>
        <taxon>Basidiomycota</taxon>
        <taxon>Agaricomycotina</taxon>
        <taxon>Agaricomycetes</taxon>
        <taxon>Agaricomycetidae</taxon>
        <taxon>Agaricales</taxon>
        <taxon>Marasmiineae</taxon>
        <taxon>Marasmiaceae</taxon>
        <taxon>Paramarasmius</taxon>
    </lineage>
</organism>
<keyword evidence="3" id="KW-0119">Carbohydrate metabolism</keyword>
<comment type="similarity">
    <text evidence="1 10">Belongs to the tannase family.</text>
</comment>
<gene>
    <name evidence="11" type="ORF">VNI00_000848</name>
</gene>
<comment type="catalytic activity">
    <reaction evidence="9">
        <text>feruloyl-polysaccharide + H2O = ferulate + polysaccharide.</text>
        <dbReference type="EC" id="3.1.1.73"/>
    </reaction>
</comment>
<dbReference type="PANTHER" id="PTHR33938:SF15">
    <property type="entry name" value="FERULOYL ESTERASE B-RELATED"/>
    <property type="match status" value="1"/>
</dbReference>
<name>A0AAW0E9N4_9AGAR</name>
<evidence type="ECO:0000256" key="3">
    <source>
        <dbReference type="ARBA" id="ARBA00022651"/>
    </source>
</evidence>
<dbReference type="GO" id="GO:0030600">
    <property type="term" value="F:feruloyl esterase activity"/>
    <property type="evidence" value="ECO:0007669"/>
    <property type="project" value="UniProtKB-EC"/>
</dbReference>
<evidence type="ECO:0000256" key="9">
    <source>
        <dbReference type="ARBA" id="ARBA00034075"/>
    </source>
</evidence>
<evidence type="ECO:0000313" key="11">
    <source>
        <dbReference type="EMBL" id="KAK7061112.1"/>
    </source>
</evidence>
<dbReference type="Pfam" id="PF07519">
    <property type="entry name" value="Tannase"/>
    <property type="match status" value="1"/>
</dbReference>
<keyword evidence="12" id="KW-1185">Reference proteome</keyword>
<dbReference type="EMBL" id="JAYKXP010000002">
    <property type="protein sequence ID" value="KAK7061112.1"/>
    <property type="molecule type" value="Genomic_DNA"/>
</dbReference>
<comment type="caution">
    <text evidence="11">The sequence shown here is derived from an EMBL/GenBank/DDBJ whole genome shotgun (WGS) entry which is preliminary data.</text>
</comment>
<sequence>MRLPSFALPGLLVGRQTFNFESACSSLTSKVAALPNVTVTTNAQVVSAGGSVSTSGGDPSCSFGSQSVTADICRIGLTVTTSSSSRIKMEAWLPRDWSGRFLSTGNGGLAGCIGYGDMDYASSLGFASVGANNGHDGQSGAAFQDAPEVVVDFSWRSVHTNVVVGKQITELFYGSPHTKSYYLGCSTGGRQGLKSVQDFPEDFDGVVAGAAAADFNALIAWSGHFYGISGPSGSSGFVPQQMWTGTIHQDILSQCDAIDGVRDNIIEDPSLCNYDPSHLLCTNGNSNNCLSQAQVEAVRKVYSAFNSSQGTLLYPSAVPGGESLGSLMLSGSPFTFTSDWFRYVVYNPSFDPKTLTLADYEHAIEMNPADIATWKGDLSAFQSRGGKLLTYHGGMDGLISPFNSARYYDHVSDTMDLSSSSLDDFYRFFRISGMSHCSGGDGAWQIGQGAGGSQDPSSNVLMAVVRWVEEGVAPDTILGTKYNNDNPSSGVAFSRKHCRYPLRNTFLGGDSTKADSWSCR</sequence>
<reference evidence="11 12" key="1">
    <citation type="submission" date="2024-01" db="EMBL/GenBank/DDBJ databases">
        <title>A draft genome for a cacao thread blight-causing isolate of Paramarasmius palmivorus.</title>
        <authorList>
            <person name="Baruah I.K."/>
            <person name="Bukari Y."/>
            <person name="Amoako-Attah I."/>
            <person name="Meinhardt L.W."/>
            <person name="Bailey B.A."/>
            <person name="Cohen S.P."/>
        </authorList>
    </citation>
    <scope>NUCLEOTIDE SEQUENCE [LARGE SCALE GENOMIC DNA]</scope>
    <source>
        <strain evidence="11 12">GH-12</strain>
    </source>
</reference>
<keyword evidence="4" id="KW-0479">Metal-binding</keyword>
<evidence type="ECO:0000256" key="4">
    <source>
        <dbReference type="ARBA" id="ARBA00022723"/>
    </source>
</evidence>
<keyword evidence="6 10" id="KW-0378">Hydrolase</keyword>
<accession>A0AAW0E9N4</accession>
<keyword evidence="3" id="KW-0858">Xylan degradation</keyword>
<protein>
    <recommendedName>
        <fullName evidence="10">Carboxylic ester hydrolase</fullName>
        <ecNumber evidence="10">3.1.1.-</ecNumber>
    </recommendedName>
</protein>
<dbReference type="GO" id="GO:0046872">
    <property type="term" value="F:metal ion binding"/>
    <property type="evidence" value="ECO:0007669"/>
    <property type="project" value="UniProtKB-KW"/>
</dbReference>
<keyword evidence="7" id="KW-0106">Calcium</keyword>
<dbReference type="EC" id="3.1.1.-" evidence="10"/>
<keyword evidence="2" id="KW-0719">Serine esterase</keyword>
<dbReference type="InterPro" id="IPR011118">
    <property type="entry name" value="Tannase/feruloyl_esterase"/>
</dbReference>
<evidence type="ECO:0000256" key="2">
    <source>
        <dbReference type="ARBA" id="ARBA00022487"/>
    </source>
</evidence>
<evidence type="ECO:0000256" key="8">
    <source>
        <dbReference type="ARBA" id="ARBA00023157"/>
    </source>
</evidence>
<dbReference type="AlphaFoldDB" id="A0AAW0E9N4"/>